<dbReference type="SMART" id="SM00717">
    <property type="entry name" value="SANT"/>
    <property type="match status" value="1"/>
</dbReference>
<organism evidence="4 5">
    <name type="scientific">Ambispora leptoticha</name>
    <dbReference type="NCBI Taxonomy" id="144679"/>
    <lineage>
        <taxon>Eukaryota</taxon>
        <taxon>Fungi</taxon>
        <taxon>Fungi incertae sedis</taxon>
        <taxon>Mucoromycota</taxon>
        <taxon>Glomeromycotina</taxon>
        <taxon>Glomeromycetes</taxon>
        <taxon>Archaeosporales</taxon>
        <taxon>Ambisporaceae</taxon>
        <taxon>Ambispora</taxon>
    </lineage>
</organism>
<dbReference type="InterPro" id="IPR009057">
    <property type="entry name" value="Homeodomain-like_sf"/>
</dbReference>
<reference evidence="4" key="1">
    <citation type="submission" date="2021-06" db="EMBL/GenBank/DDBJ databases">
        <authorList>
            <person name="Kallberg Y."/>
            <person name="Tangrot J."/>
            <person name="Rosling A."/>
        </authorList>
    </citation>
    <scope>NUCLEOTIDE SEQUENCE</scope>
    <source>
        <strain evidence="4">FL130A</strain>
    </source>
</reference>
<feature type="compositionally biased region" description="Polar residues" evidence="1">
    <location>
        <begin position="1"/>
        <end position="12"/>
    </location>
</feature>
<dbReference type="InterPro" id="IPR017930">
    <property type="entry name" value="Myb_dom"/>
</dbReference>
<dbReference type="CDD" id="cd00167">
    <property type="entry name" value="SANT"/>
    <property type="match status" value="1"/>
</dbReference>
<evidence type="ECO:0000259" key="2">
    <source>
        <dbReference type="PROSITE" id="PS50090"/>
    </source>
</evidence>
<protein>
    <submittedName>
        <fullName evidence="4">992_t:CDS:1</fullName>
    </submittedName>
</protein>
<dbReference type="PROSITE" id="PS51294">
    <property type="entry name" value="HTH_MYB"/>
    <property type="match status" value="1"/>
</dbReference>
<feature type="compositionally biased region" description="Basic and acidic residues" evidence="1">
    <location>
        <begin position="18"/>
        <end position="27"/>
    </location>
</feature>
<dbReference type="EMBL" id="CAJVPS010003518">
    <property type="protein sequence ID" value="CAG8590447.1"/>
    <property type="molecule type" value="Genomic_DNA"/>
</dbReference>
<dbReference type="PROSITE" id="PS50090">
    <property type="entry name" value="MYB_LIKE"/>
    <property type="match status" value="1"/>
</dbReference>
<feature type="compositionally biased region" description="Basic residues" evidence="1">
    <location>
        <begin position="61"/>
        <end position="74"/>
    </location>
</feature>
<feature type="compositionally biased region" description="Low complexity" evidence="1">
    <location>
        <begin position="51"/>
        <end position="60"/>
    </location>
</feature>
<dbReference type="Gene3D" id="1.10.10.60">
    <property type="entry name" value="Homeodomain-like"/>
    <property type="match status" value="1"/>
</dbReference>
<feature type="domain" description="HTH myb-type" evidence="3">
    <location>
        <begin position="88"/>
        <end position="142"/>
    </location>
</feature>
<feature type="region of interest" description="Disordered" evidence="1">
    <location>
        <begin position="1"/>
        <end position="98"/>
    </location>
</feature>
<dbReference type="Proteomes" id="UP000789508">
    <property type="component" value="Unassembled WGS sequence"/>
</dbReference>
<evidence type="ECO:0000256" key="1">
    <source>
        <dbReference type="SAM" id="MobiDB-lite"/>
    </source>
</evidence>
<evidence type="ECO:0000313" key="4">
    <source>
        <dbReference type="EMBL" id="CAG8590447.1"/>
    </source>
</evidence>
<dbReference type="Pfam" id="PF00249">
    <property type="entry name" value="Myb_DNA-binding"/>
    <property type="match status" value="1"/>
</dbReference>
<dbReference type="OrthoDB" id="2143914at2759"/>
<comment type="caution">
    <text evidence="4">The sequence shown here is derived from an EMBL/GenBank/DDBJ whole genome shotgun (WGS) entry which is preliminary data.</text>
</comment>
<evidence type="ECO:0000313" key="5">
    <source>
        <dbReference type="Proteomes" id="UP000789508"/>
    </source>
</evidence>
<dbReference type="AlphaFoldDB" id="A0A9N9C3T6"/>
<proteinExistence type="predicted"/>
<name>A0A9N9C3T6_9GLOM</name>
<feature type="domain" description="Myb-like" evidence="2">
    <location>
        <begin position="88"/>
        <end position="138"/>
    </location>
</feature>
<dbReference type="SUPFAM" id="SSF46689">
    <property type="entry name" value="Homeodomain-like"/>
    <property type="match status" value="1"/>
</dbReference>
<gene>
    <name evidence="4" type="ORF">ALEPTO_LOCUS7679</name>
</gene>
<accession>A0A9N9C3T6</accession>
<evidence type="ECO:0000259" key="3">
    <source>
        <dbReference type="PROSITE" id="PS51294"/>
    </source>
</evidence>
<dbReference type="InterPro" id="IPR001005">
    <property type="entry name" value="SANT/Myb"/>
</dbReference>
<sequence length="159" mass="18322">MSDNTSDNNSKPVTIKQKVSDDEKMDSNECEEQQLQQKPPSKKRKYESKSKLTTSTTTATKPKKEKKISMKRQAKTNTTAMSNDAPPKERAKSNPWTLEEDRKLFEAVARDVNWGQIAKEDFPNRNRQACRARWLTLIKRIERTSTVIESEAKDKTSDE</sequence>
<keyword evidence="5" id="KW-1185">Reference proteome</keyword>